<evidence type="ECO:0000313" key="2">
    <source>
        <dbReference type="Proteomes" id="UP000626148"/>
    </source>
</evidence>
<proteinExistence type="predicted"/>
<dbReference type="RefSeq" id="WP_189612701.1">
    <property type="nucleotide sequence ID" value="NZ_BMXR01000014.1"/>
</dbReference>
<gene>
    <name evidence="1" type="ORF">GCM10007392_43170</name>
</gene>
<evidence type="ECO:0000313" key="1">
    <source>
        <dbReference type="EMBL" id="GGX71058.1"/>
    </source>
</evidence>
<keyword evidence="2" id="KW-1185">Reference proteome</keyword>
<reference evidence="1" key="2">
    <citation type="submission" date="2020-09" db="EMBL/GenBank/DDBJ databases">
        <authorList>
            <person name="Sun Q."/>
            <person name="Kim S."/>
        </authorList>
    </citation>
    <scope>NUCLEOTIDE SEQUENCE</scope>
    <source>
        <strain evidence="1">KCTC 22169</strain>
    </source>
</reference>
<sequence>MSSTTSADPDLQLKPWWLPIPLTEDTPWHGAIGPLSIYLERGQHEWRLAWEHRPDVIDNNRLELGTDRLPPDTLDTGRYVFRQAPSTVRLRPRLLDRPTVVKTNEPVMIPPGEQSTFYISSPVCVCIECDALEKPLLEIPTVQLSDTWFGPNTREGELCYAARTSARNDVDDVPLRPHRAVTPVLLHNRSTELLAIEKLSIPLPMLSVFGRDDGTLWTESVSLEHHASDSLASLKIGRKPDGATLLSEARLPSQRNNVVRAFINLFTD</sequence>
<dbReference type="EMBL" id="BMXR01000014">
    <property type="protein sequence ID" value="GGX71058.1"/>
    <property type="molecule type" value="Genomic_DNA"/>
</dbReference>
<dbReference type="Proteomes" id="UP000626148">
    <property type="component" value="Unassembled WGS sequence"/>
</dbReference>
<comment type="caution">
    <text evidence="1">The sequence shown here is derived from an EMBL/GenBank/DDBJ whole genome shotgun (WGS) entry which is preliminary data.</text>
</comment>
<protein>
    <submittedName>
        <fullName evidence="1">Uncharacterized protein</fullName>
    </submittedName>
</protein>
<reference evidence="1" key="1">
    <citation type="journal article" date="2014" name="Int. J. Syst. Evol. Microbiol.">
        <title>Complete genome sequence of Corynebacterium casei LMG S-19264T (=DSM 44701T), isolated from a smear-ripened cheese.</title>
        <authorList>
            <consortium name="US DOE Joint Genome Institute (JGI-PGF)"/>
            <person name="Walter F."/>
            <person name="Albersmeier A."/>
            <person name="Kalinowski J."/>
            <person name="Ruckert C."/>
        </authorList>
    </citation>
    <scope>NUCLEOTIDE SEQUENCE</scope>
    <source>
        <strain evidence="1">KCTC 22169</strain>
    </source>
</reference>
<dbReference type="AlphaFoldDB" id="A0A918NJ45"/>
<accession>A0A918NJ45</accession>
<name>A0A918NJ45_9GAMM</name>
<organism evidence="1 2">
    <name type="scientific">Saccharospirillum salsuginis</name>
    <dbReference type="NCBI Taxonomy" id="418750"/>
    <lineage>
        <taxon>Bacteria</taxon>
        <taxon>Pseudomonadati</taxon>
        <taxon>Pseudomonadota</taxon>
        <taxon>Gammaproteobacteria</taxon>
        <taxon>Oceanospirillales</taxon>
        <taxon>Saccharospirillaceae</taxon>
        <taxon>Saccharospirillum</taxon>
    </lineage>
</organism>